<dbReference type="Proteomes" id="UP000256980">
    <property type="component" value="Unassembled WGS sequence"/>
</dbReference>
<organism evidence="1 2">
    <name type="scientific">Winogradskyella eximia</name>
    <dbReference type="NCBI Taxonomy" id="262006"/>
    <lineage>
        <taxon>Bacteria</taxon>
        <taxon>Pseudomonadati</taxon>
        <taxon>Bacteroidota</taxon>
        <taxon>Flavobacteriia</taxon>
        <taxon>Flavobacteriales</taxon>
        <taxon>Flavobacteriaceae</taxon>
        <taxon>Winogradskyella</taxon>
    </lineage>
</organism>
<evidence type="ECO:0000313" key="1">
    <source>
        <dbReference type="EMBL" id="RED44046.1"/>
    </source>
</evidence>
<sequence>MELTLYNFKTLKENGRIDFYRNVKIKVNDYDEVVIVCCDINKTAEAMFADSGVEFYLTIDKENKNKLIAELDILDAENMNQNLLNKINSEFGGEDSCFENIKDYLQNKNIEYNYSRW</sequence>
<dbReference type="RefSeq" id="WP_115817447.1">
    <property type="nucleotide sequence ID" value="NZ_CANKZP010000004.1"/>
</dbReference>
<evidence type="ECO:0000313" key="2">
    <source>
        <dbReference type="Proteomes" id="UP000256980"/>
    </source>
</evidence>
<comment type="caution">
    <text evidence="1">The sequence shown here is derived from an EMBL/GenBank/DDBJ whole genome shotgun (WGS) entry which is preliminary data.</text>
</comment>
<dbReference type="AlphaFoldDB" id="A0A3D9H533"/>
<dbReference type="EMBL" id="QRDV01000004">
    <property type="protein sequence ID" value="RED44046.1"/>
    <property type="molecule type" value="Genomic_DNA"/>
</dbReference>
<name>A0A3D9H533_9FLAO</name>
<reference evidence="1 2" key="1">
    <citation type="submission" date="2018-07" db="EMBL/GenBank/DDBJ databases">
        <title>Genomic Encyclopedia of Type Strains, Phase III (KMG-III): the genomes of soil and plant-associated and newly described type strains.</title>
        <authorList>
            <person name="Whitman W."/>
        </authorList>
    </citation>
    <scope>NUCLEOTIDE SEQUENCE [LARGE SCALE GENOMIC DNA]</scope>
    <source>
        <strain evidence="1 2">CECT 7946</strain>
    </source>
</reference>
<proteinExistence type="predicted"/>
<protein>
    <submittedName>
        <fullName evidence="1">Uncharacterized protein</fullName>
    </submittedName>
</protein>
<keyword evidence="2" id="KW-1185">Reference proteome</keyword>
<gene>
    <name evidence="1" type="ORF">DFQ10_104239</name>
</gene>
<accession>A0A3D9H533</accession>